<dbReference type="EMBL" id="MFDH01000022">
    <property type="protein sequence ID" value="OGE35534.1"/>
    <property type="molecule type" value="Genomic_DNA"/>
</dbReference>
<evidence type="ECO:0000259" key="5">
    <source>
        <dbReference type="Pfam" id="PF00551"/>
    </source>
</evidence>
<reference evidence="6 7" key="1">
    <citation type="journal article" date="2016" name="Nat. Commun.">
        <title>Thousands of microbial genomes shed light on interconnected biogeochemical processes in an aquifer system.</title>
        <authorList>
            <person name="Anantharaman K."/>
            <person name="Brown C.T."/>
            <person name="Hug L.A."/>
            <person name="Sharon I."/>
            <person name="Castelle C.J."/>
            <person name="Probst A.J."/>
            <person name="Thomas B.C."/>
            <person name="Singh A."/>
            <person name="Wilkins M.J."/>
            <person name="Karaoz U."/>
            <person name="Brodie E.L."/>
            <person name="Williams K.H."/>
            <person name="Hubbard S.S."/>
            <person name="Banfield J.F."/>
        </authorList>
    </citation>
    <scope>NUCLEOTIDE SEQUENCE [LARGE SCALE GENOMIC DNA]</scope>
</reference>
<sequence>MGSIFMARERLATLISGGGTTMAEIIKAVKSGEIPDMEIACVISSKDNAGGLEKAKNLGVPETDIVTIDPHQVQFSEKLLEELRKRGVTVVTQNGWMPKTPENVIKAFKDKIFNQHPGPVPEFGGEGMYGRRVHAAVLLYRRWTLSSDWRRNEHWTEVIAQRVDKDFDKGAVLKRVRVAVLPTDTVEDLQGRALPVEHRLQIELLKDVAKGTIKELGKRQEIITSPSEKLVWELSKKTAILLYPEG</sequence>
<protein>
    <recommendedName>
        <fullName evidence="2">phosphoribosylglycinamide formyltransferase 1</fullName>
        <ecNumber evidence="2">2.1.2.2</ecNumber>
    </recommendedName>
</protein>
<keyword evidence="3" id="KW-0808">Transferase</keyword>
<proteinExistence type="predicted"/>
<dbReference type="Gene3D" id="3.40.50.170">
    <property type="entry name" value="Formyl transferase, N-terminal domain"/>
    <property type="match status" value="1"/>
</dbReference>
<dbReference type="Pfam" id="PF00551">
    <property type="entry name" value="Formyl_trans_N"/>
    <property type="match status" value="1"/>
</dbReference>
<name>A0A1F5K407_9BACT</name>
<comment type="caution">
    <text evidence="6">The sequence shown here is derived from an EMBL/GenBank/DDBJ whole genome shotgun (WGS) entry which is preliminary data.</text>
</comment>
<accession>A0A1F5K407</accession>
<evidence type="ECO:0000256" key="1">
    <source>
        <dbReference type="ARBA" id="ARBA00005054"/>
    </source>
</evidence>
<dbReference type="Proteomes" id="UP000176405">
    <property type="component" value="Unassembled WGS sequence"/>
</dbReference>
<evidence type="ECO:0000256" key="3">
    <source>
        <dbReference type="ARBA" id="ARBA00022679"/>
    </source>
</evidence>
<dbReference type="STRING" id="1797780.A3E45_02600"/>
<dbReference type="InterPro" id="IPR036477">
    <property type="entry name" value="Formyl_transf_N_sf"/>
</dbReference>
<keyword evidence="4" id="KW-0658">Purine biosynthesis</keyword>
<evidence type="ECO:0000256" key="2">
    <source>
        <dbReference type="ARBA" id="ARBA00012254"/>
    </source>
</evidence>
<feature type="domain" description="Formyl transferase N-terminal" evidence="5">
    <location>
        <begin position="10"/>
        <end position="203"/>
    </location>
</feature>
<dbReference type="GO" id="GO:0005737">
    <property type="term" value="C:cytoplasm"/>
    <property type="evidence" value="ECO:0007669"/>
    <property type="project" value="TreeGrafter"/>
</dbReference>
<evidence type="ECO:0000313" key="6">
    <source>
        <dbReference type="EMBL" id="OGE35534.1"/>
    </source>
</evidence>
<gene>
    <name evidence="6" type="ORF">A3E45_02600</name>
</gene>
<dbReference type="SUPFAM" id="SSF53328">
    <property type="entry name" value="Formyltransferase"/>
    <property type="match status" value="1"/>
</dbReference>
<dbReference type="GO" id="GO:0006189">
    <property type="term" value="P:'de novo' IMP biosynthetic process"/>
    <property type="evidence" value="ECO:0007669"/>
    <property type="project" value="TreeGrafter"/>
</dbReference>
<evidence type="ECO:0000256" key="4">
    <source>
        <dbReference type="ARBA" id="ARBA00022755"/>
    </source>
</evidence>
<dbReference type="GO" id="GO:0004644">
    <property type="term" value="F:phosphoribosylglycinamide formyltransferase activity"/>
    <property type="evidence" value="ECO:0007669"/>
    <property type="project" value="UniProtKB-EC"/>
</dbReference>
<comment type="pathway">
    <text evidence="1">Purine metabolism; IMP biosynthesis via de novo pathway; N(2)-formyl-N(1)-(5-phospho-D-ribosyl)glycinamide from N(1)-(5-phospho-D-ribosyl)glycinamide (10-formyl THF route): step 1/1.</text>
</comment>
<evidence type="ECO:0000313" key="7">
    <source>
        <dbReference type="Proteomes" id="UP000176405"/>
    </source>
</evidence>
<dbReference type="PANTHER" id="PTHR43369:SF2">
    <property type="entry name" value="PHOSPHORIBOSYLGLYCINAMIDE FORMYLTRANSFERASE"/>
    <property type="match status" value="1"/>
</dbReference>
<organism evidence="6 7">
    <name type="scientific">Candidatus Daviesbacteria bacterium RIFCSPHIGHO2_12_FULL_43_11</name>
    <dbReference type="NCBI Taxonomy" id="1797780"/>
    <lineage>
        <taxon>Bacteria</taxon>
        <taxon>Candidatus Daviesiibacteriota</taxon>
    </lineage>
</organism>
<dbReference type="InterPro" id="IPR002376">
    <property type="entry name" value="Formyl_transf_N"/>
</dbReference>
<dbReference type="AlphaFoldDB" id="A0A1F5K407"/>
<dbReference type="PANTHER" id="PTHR43369">
    <property type="entry name" value="PHOSPHORIBOSYLGLYCINAMIDE FORMYLTRANSFERASE"/>
    <property type="match status" value="1"/>
</dbReference>
<dbReference type="EC" id="2.1.2.2" evidence="2"/>